<dbReference type="GO" id="GO:0005262">
    <property type="term" value="F:calcium channel activity"/>
    <property type="evidence" value="ECO:0007669"/>
    <property type="project" value="TreeGrafter"/>
</dbReference>
<keyword evidence="3" id="KW-0050">Antiport</keyword>
<dbReference type="GO" id="GO:0005886">
    <property type="term" value="C:plasma membrane"/>
    <property type="evidence" value="ECO:0007669"/>
    <property type="project" value="TreeGrafter"/>
</dbReference>
<keyword evidence="5 9" id="KW-0812">Transmembrane</keyword>
<dbReference type="GO" id="GO:0006874">
    <property type="term" value="P:intracellular calcium ion homeostasis"/>
    <property type="evidence" value="ECO:0007669"/>
    <property type="project" value="TreeGrafter"/>
</dbReference>
<feature type="region of interest" description="Disordered" evidence="8">
    <location>
        <begin position="291"/>
        <end position="368"/>
    </location>
</feature>
<reference evidence="11" key="1">
    <citation type="journal article" date="2023" name="G3 (Bethesda)">
        <title>Whole genome assembly and annotation of the endangered Caribbean coral Acropora cervicornis.</title>
        <authorList>
            <person name="Selwyn J.D."/>
            <person name="Vollmer S.V."/>
        </authorList>
    </citation>
    <scope>NUCLEOTIDE SEQUENCE</scope>
    <source>
        <strain evidence="11">K2</strain>
    </source>
</reference>
<dbReference type="InterPro" id="IPR004837">
    <property type="entry name" value="NaCa_Exmemb"/>
</dbReference>
<feature type="transmembrane region" description="Helical" evidence="9">
    <location>
        <begin position="440"/>
        <end position="463"/>
    </location>
</feature>
<feature type="domain" description="Sodium/calcium exchanger membrane region" evidence="10">
    <location>
        <begin position="406"/>
        <end position="471"/>
    </location>
</feature>
<keyword evidence="4" id="KW-0106">Calcium</keyword>
<dbReference type="NCBIfam" id="TIGR00367">
    <property type="entry name" value="calcium/sodium antiporter"/>
    <property type="match status" value="1"/>
</dbReference>
<keyword evidence="7 9" id="KW-0472">Membrane</keyword>
<dbReference type="PANTHER" id="PTHR10846:SF73">
    <property type="entry name" value="SODIUM_CALCIUM EXCHANGER MEMBRANE REGION DOMAIN-CONTAINING PROTEIN"/>
    <property type="match status" value="1"/>
</dbReference>
<feature type="transmembrane region" description="Helical" evidence="9">
    <location>
        <begin position="206"/>
        <end position="223"/>
    </location>
</feature>
<protein>
    <submittedName>
        <fullName evidence="11">Sodium/potassium/calcium exchanger 4</fullName>
    </submittedName>
</protein>
<feature type="compositionally biased region" description="Basic and acidic residues" evidence="8">
    <location>
        <begin position="320"/>
        <end position="336"/>
    </location>
</feature>
<evidence type="ECO:0000256" key="2">
    <source>
        <dbReference type="ARBA" id="ARBA00005364"/>
    </source>
</evidence>
<keyword evidence="4" id="KW-0406">Ion transport</keyword>
<evidence type="ECO:0000313" key="12">
    <source>
        <dbReference type="Proteomes" id="UP001249851"/>
    </source>
</evidence>
<comment type="caution">
    <text evidence="11">The sequence shown here is derived from an EMBL/GenBank/DDBJ whole genome shotgun (WGS) entry which is preliminary data.</text>
</comment>
<feature type="domain" description="Sodium/calcium exchanger membrane region" evidence="10">
    <location>
        <begin position="102"/>
        <end position="244"/>
    </location>
</feature>
<evidence type="ECO:0000256" key="1">
    <source>
        <dbReference type="ARBA" id="ARBA00004141"/>
    </source>
</evidence>
<comment type="subcellular location">
    <subcellularLocation>
        <location evidence="1">Membrane</location>
        <topology evidence="1">Multi-pass membrane protein</topology>
    </subcellularLocation>
</comment>
<feature type="transmembrane region" description="Helical" evidence="9">
    <location>
        <begin position="167"/>
        <end position="194"/>
    </location>
</feature>
<evidence type="ECO:0000256" key="7">
    <source>
        <dbReference type="ARBA" id="ARBA00023136"/>
    </source>
</evidence>
<dbReference type="Proteomes" id="UP001249851">
    <property type="component" value="Unassembled WGS sequence"/>
</dbReference>
<dbReference type="EMBL" id="JARQWQ010000036">
    <property type="protein sequence ID" value="KAK2560593.1"/>
    <property type="molecule type" value="Genomic_DNA"/>
</dbReference>
<keyword evidence="12" id="KW-1185">Reference proteome</keyword>
<feature type="transmembrane region" description="Helical" evidence="9">
    <location>
        <begin position="229"/>
        <end position="246"/>
    </location>
</feature>
<feature type="transmembrane region" description="Helical" evidence="9">
    <location>
        <begin position="16"/>
        <end position="34"/>
    </location>
</feature>
<evidence type="ECO:0000256" key="6">
    <source>
        <dbReference type="ARBA" id="ARBA00022989"/>
    </source>
</evidence>
<sequence>MLGLGLGLAMTRKRRFKVQLGFAAFVMIIVIYGWREYDLSDKMTRNALSRTKEISVESFTRRNLLAYSTLENKTCTRPSIAEFPADLFNQSQREHGAVVFHFFVVFYLSWAIAIVSDDYFVPVMEIICEKLKLQSDVAGATFMAFGSSAPELFASIIGVFITEGDIGVGTILGSAVFNVLFVIGACGVGAGTVLYLSWWSLVRDNMFYLFSLVILILVLMDGIVTWPEALAMVLSFSIYLLIMFFNPRVEAWLYRITNTSNPEFKSDLDALNGNRKTNNITSSYEKMVDEKTYGIQEKEKKSDGTENNQDAERETDEDKPDGKEQEEKNDKQKEETQPLNGSGSHMSRHYDSIPQQQPDPDVAPKTPFSPPKGLLPRLSWFFGLPINVAFYLTIPDMRKESCQKWVAVSFVICILWVAVASYALVWMVTVIGYTFGLSDAVMGLTLVAFGSSVSDCVASVLIARKGKLLLATTVAWQPPFSIAVITATSGVDTQTRLMGHFPLY</sequence>
<evidence type="ECO:0000256" key="9">
    <source>
        <dbReference type="SAM" id="Phobius"/>
    </source>
</evidence>
<feature type="transmembrane region" description="Helical" evidence="9">
    <location>
        <begin position="97"/>
        <end position="116"/>
    </location>
</feature>
<dbReference type="AlphaFoldDB" id="A0AAD9QFY4"/>
<reference evidence="11" key="2">
    <citation type="journal article" date="2023" name="Science">
        <title>Genomic signatures of disease resistance in endangered staghorn corals.</title>
        <authorList>
            <person name="Vollmer S.V."/>
            <person name="Selwyn J.D."/>
            <person name="Despard B.A."/>
            <person name="Roesel C.L."/>
        </authorList>
    </citation>
    <scope>NUCLEOTIDE SEQUENCE</scope>
    <source>
        <strain evidence="11">K2</strain>
    </source>
</reference>
<name>A0AAD9QFY4_ACRCE</name>
<organism evidence="11 12">
    <name type="scientific">Acropora cervicornis</name>
    <name type="common">Staghorn coral</name>
    <dbReference type="NCBI Taxonomy" id="6130"/>
    <lineage>
        <taxon>Eukaryota</taxon>
        <taxon>Metazoa</taxon>
        <taxon>Cnidaria</taxon>
        <taxon>Anthozoa</taxon>
        <taxon>Hexacorallia</taxon>
        <taxon>Scleractinia</taxon>
        <taxon>Astrocoeniina</taxon>
        <taxon>Acroporidae</taxon>
        <taxon>Acropora</taxon>
    </lineage>
</organism>
<evidence type="ECO:0000256" key="8">
    <source>
        <dbReference type="SAM" id="MobiDB-lite"/>
    </source>
</evidence>
<proteinExistence type="inferred from homology"/>
<gene>
    <name evidence="11" type="ORF">P5673_016970</name>
</gene>
<dbReference type="GO" id="GO:0008273">
    <property type="term" value="F:calcium, potassium:sodium antiporter activity"/>
    <property type="evidence" value="ECO:0007669"/>
    <property type="project" value="TreeGrafter"/>
</dbReference>
<feature type="compositionally biased region" description="Basic and acidic residues" evidence="8">
    <location>
        <begin position="291"/>
        <end position="304"/>
    </location>
</feature>
<dbReference type="Pfam" id="PF01699">
    <property type="entry name" value="Na_Ca_ex"/>
    <property type="match status" value="2"/>
</dbReference>
<dbReference type="InterPro" id="IPR044880">
    <property type="entry name" value="NCX_ion-bd_dom_sf"/>
</dbReference>
<dbReference type="Gene3D" id="1.20.1420.30">
    <property type="entry name" value="NCX, central ion-binding region"/>
    <property type="match status" value="2"/>
</dbReference>
<feature type="transmembrane region" description="Helical" evidence="9">
    <location>
        <begin position="405"/>
        <end position="428"/>
    </location>
</feature>
<evidence type="ECO:0000313" key="11">
    <source>
        <dbReference type="EMBL" id="KAK2560593.1"/>
    </source>
</evidence>
<dbReference type="InterPro" id="IPR004481">
    <property type="entry name" value="K/Na/Ca-exchanger"/>
</dbReference>
<accession>A0AAD9QFY4</accession>
<evidence type="ECO:0000256" key="4">
    <source>
        <dbReference type="ARBA" id="ARBA00022568"/>
    </source>
</evidence>
<evidence type="ECO:0000256" key="3">
    <source>
        <dbReference type="ARBA" id="ARBA00022449"/>
    </source>
</evidence>
<keyword evidence="6 9" id="KW-1133">Transmembrane helix</keyword>
<comment type="similarity">
    <text evidence="2">Belongs to the Ca(2+):cation antiporter (CaCA) (TC 2.A.19) family. SLC24A subfamily.</text>
</comment>
<keyword evidence="4" id="KW-0813">Transport</keyword>
<dbReference type="PANTHER" id="PTHR10846">
    <property type="entry name" value="SODIUM/POTASSIUM/CALCIUM EXCHANGER"/>
    <property type="match status" value="1"/>
</dbReference>
<evidence type="ECO:0000256" key="5">
    <source>
        <dbReference type="ARBA" id="ARBA00022692"/>
    </source>
</evidence>
<evidence type="ECO:0000259" key="10">
    <source>
        <dbReference type="Pfam" id="PF01699"/>
    </source>
</evidence>
<keyword evidence="4" id="KW-0109">Calcium transport</keyword>